<organism evidence="1">
    <name type="scientific">Rhizophora mucronata</name>
    <name type="common">Asiatic mangrove</name>
    <dbReference type="NCBI Taxonomy" id="61149"/>
    <lineage>
        <taxon>Eukaryota</taxon>
        <taxon>Viridiplantae</taxon>
        <taxon>Streptophyta</taxon>
        <taxon>Embryophyta</taxon>
        <taxon>Tracheophyta</taxon>
        <taxon>Spermatophyta</taxon>
        <taxon>Magnoliopsida</taxon>
        <taxon>eudicotyledons</taxon>
        <taxon>Gunneridae</taxon>
        <taxon>Pentapetalae</taxon>
        <taxon>rosids</taxon>
        <taxon>fabids</taxon>
        <taxon>Malpighiales</taxon>
        <taxon>Rhizophoraceae</taxon>
        <taxon>Rhizophora</taxon>
    </lineage>
</organism>
<dbReference type="EMBL" id="GGEC01090796">
    <property type="protein sequence ID" value="MBX71280.1"/>
    <property type="molecule type" value="Transcribed_RNA"/>
</dbReference>
<evidence type="ECO:0000313" key="1">
    <source>
        <dbReference type="EMBL" id="MBX71280.1"/>
    </source>
</evidence>
<proteinExistence type="predicted"/>
<sequence>MNDLVWDFGFVNMKVKFLSDADYARLKSDSSRLHIGYLN</sequence>
<protein>
    <submittedName>
        <fullName evidence="1">Uncharacterized protein</fullName>
    </submittedName>
</protein>
<accession>A0A2P2QW84</accession>
<dbReference type="AlphaFoldDB" id="A0A2P2QW84"/>
<reference evidence="1" key="1">
    <citation type="submission" date="2018-02" db="EMBL/GenBank/DDBJ databases">
        <title>Rhizophora mucronata_Transcriptome.</title>
        <authorList>
            <person name="Meera S.P."/>
            <person name="Sreeshan A."/>
            <person name="Augustine A."/>
        </authorList>
    </citation>
    <scope>NUCLEOTIDE SEQUENCE</scope>
    <source>
        <tissue evidence="1">Leaf</tissue>
    </source>
</reference>
<name>A0A2P2QW84_RHIMU</name>